<evidence type="ECO:0000313" key="3">
    <source>
        <dbReference type="Proteomes" id="UP000826656"/>
    </source>
</evidence>
<feature type="compositionally biased region" description="Basic and acidic residues" evidence="1">
    <location>
        <begin position="179"/>
        <end position="192"/>
    </location>
</feature>
<protein>
    <submittedName>
        <fullName evidence="2">Uncharacterized protein</fullName>
    </submittedName>
</protein>
<proteinExistence type="predicted"/>
<feature type="region of interest" description="Disordered" evidence="1">
    <location>
        <begin position="99"/>
        <end position="192"/>
    </location>
</feature>
<accession>A0ABQ7U0R2</accession>
<gene>
    <name evidence="2" type="ORF">KY290_033396</name>
</gene>
<reference evidence="2 3" key="1">
    <citation type="journal article" date="2021" name="bioRxiv">
        <title>Chromosome-scale and haplotype-resolved genome assembly of a tetraploid potato cultivar.</title>
        <authorList>
            <person name="Sun H."/>
            <person name="Jiao W.-B."/>
            <person name="Krause K."/>
            <person name="Campoy J.A."/>
            <person name="Goel M."/>
            <person name="Folz-Donahue K."/>
            <person name="Kukat C."/>
            <person name="Huettel B."/>
            <person name="Schneeberger K."/>
        </authorList>
    </citation>
    <scope>NUCLEOTIDE SEQUENCE [LARGE SCALE GENOMIC DNA]</scope>
    <source>
        <strain evidence="2">SolTubOtavaFocal</strain>
        <tissue evidence="2">Leaves</tissue>
    </source>
</reference>
<feature type="compositionally biased region" description="Polar residues" evidence="1">
    <location>
        <begin position="153"/>
        <end position="173"/>
    </location>
</feature>
<name>A0ABQ7U0R2_SOLTU</name>
<keyword evidence="3" id="KW-1185">Reference proteome</keyword>
<evidence type="ECO:0000256" key="1">
    <source>
        <dbReference type="SAM" id="MobiDB-lite"/>
    </source>
</evidence>
<dbReference type="Proteomes" id="UP000826656">
    <property type="component" value="Unassembled WGS sequence"/>
</dbReference>
<organism evidence="2 3">
    <name type="scientific">Solanum tuberosum</name>
    <name type="common">Potato</name>
    <dbReference type="NCBI Taxonomy" id="4113"/>
    <lineage>
        <taxon>Eukaryota</taxon>
        <taxon>Viridiplantae</taxon>
        <taxon>Streptophyta</taxon>
        <taxon>Embryophyta</taxon>
        <taxon>Tracheophyta</taxon>
        <taxon>Spermatophyta</taxon>
        <taxon>Magnoliopsida</taxon>
        <taxon>eudicotyledons</taxon>
        <taxon>Gunneridae</taxon>
        <taxon>Pentapetalae</taxon>
        <taxon>asterids</taxon>
        <taxon>lamiids</taxon>
        <taxon>Solanales</taxon>
        <taxon>Solanaceae</taxon>
        <taxon>Solanoideae</taxon>
        <taxon>Solaneae</taxon>
        <taxon>Solanum</taxon>
    </lineage>
</organism>
<feature type="compositionally biased region" description="Basic and acidic residues" evidence="1">
    <location>
        <begin position="99"/>
        <end position="127"/>
    </location>
</feature>
<evidence type="ECO:0000313" key="2">
    <source>
        <dbReference type="EMBL" id="KAH0740353.1"/>
    </source>
</evidence>
<sequence>MKTVVHITNRLPQARLRFISPFEKLKKMIPTIISATSLIRNLFVTSLLDTTNKEKDGSVVTLPQIGHMCQEMWYLMKHHHGGLNKPHYQDSIELEQKLQHKPEEEGQRSKTELQQEVGEKLESHTKEISSSGENKSPWKTGIRETPEELQEGVQETPQLRRSTRVKSQNSKSINAALAEVDRVKEPTTFKEQ</sequence>
<dbReference type="EMBL" id="JAIVGD010000026">
    <property type="protein sequence ID" value="KAH0740353.1"/>
    <property type="molecule type" value="Genomic_DNA"/>
</dbReference>
<comment type="caution">
    <text evidence="2">The sequence shown here is derived from an EMBL/GenBank/DDBJ whole genome shotgun (WGS) entry which is preliminary data.</text>
</comment>